<dbReference type="Gene3D" id="1.20.1070.10">
    <property type="entry name" value="Rhodopsin 7-helix transmembrane proteins"/>
    <property type="match status" value="1"/>
</dbReference>
<feature type="transmembrane region" description="Helical" evidence="2">
    <location>
        <begin position="123"/>
        <end position="145"/>
    </location>
</feature>
<organism evidence="3 4">
    <name type="scientific">Ancylostoma ceylanicum</name>
    <dbReference type="NCBI Taxonomy" id="53326"/>
    <lineage>
        <taxon>Eukaryota</taxon>
        <taxon>Metazoa</taxon>
        <taxon>Ecdysozoa</taxon>
        <taxon>Nematoda</taxon>
        <taxon>Chromadorea</taxon>
        <taxon>Rhabditida</taxon>
        <taxon>Rhabditina</taxon>
        <taxon>Rhabditomorpha</taxon>
        <taxon>Strongyloidea</taxon>
        <taxon>Ancylostomatidae</taxon>
        <taxon>Ancylostomatinae</taxon>
        <taxon>Ancylostoma</taxon>
    </lineage>
</organism>
<comment type="caution">
    <text evidence="3">The sequence shown here is derived from an EMBL/GenBank/DDBJ whole genome shotgun (WGS) entry which is preliminary data.</text>
</comment>
<feature type="compositionally biased region" description="Polar residues" evidence="1">
    <location>
        <begin position="331"/>
        <end position="340"/>
    </location>
</feature>
<keyword evidence="2" id="KW-1133">Transmembrane helix</keyword>
<dbReference type="SUPFAM" id="SSF81321">
    <property type="entry name" value="Family A G protein-coupled receptor-like"/>
    <property type="match status" value="1"/>
</dbReference>
<feature type="transmembrane region" description="Helical" evidence="2">
    <location>
        <begin position="214"/>
        <end position="236"/>
    </location>
</feature>
<dbReference type="AlphaFoldDB" id="A0A016STW0"/>
<sequence>MFFDIEPERQADSTEMDLTIRTCKSATFGSTSDETLSRSPVQPPRDPFFWALFSTILLLMVLSFTSNLFLTIVLARSSFKNICRSFYKIMLLFVATIVVNSASDIVCMVYFEGMRYTSTVLRDITLLVSLVAYYYTTALIFLLGLNRFGVFCSPRVNNFIMKSKTLHIVLGVLFVLSILASVVVHRLTGFATSFQQDGRMNTARNTVFITISNYIFYTFPLISTGFYIICFISLRSKRSLASTGKTISLLDKAEKSTLKQGIVILSFYLLPLVAHFIHCLTPCADDYDVIISRVEMACSIAAQLTIPLTAVPNGVVSELGKKRSTKKPQRQYPNPTPSTERITDITQGKRIDARVSDG</sequence>
<feature type="transmembrane region" description="Helical" evidence="2">
    <location>
        <begin position="48"/>
        <end position="74"/>
    </location>
</feature>
<evidence type="ECO:0000256" key="2">
    <source>
        <dbReference type="SAM" id="Phobius"/>
    </source>
</evidence>
<proteinExistence type="predicted"/>
<gene>
    <name evidence="3" type="primary">Acey_s0178.g655</name>
    <name evidence="3" type="ORF">Y032_0178g655</name>
</gene>
<evidence type="ECO:0000256" key="1">
    <source>
        <dbReference type="SAM" id="MobiDB-lite"/>
    </source>
</evidence>
<reference evidence="4" key="1">
    <citation type="journal article" date="2015" name="Nat. Genet.">
        <title>The genome and transcriptome of the zoonotic hookworm Ancylostoma ceylanicum identify infection-specific gene families.</title>
        <authorList>
            <person name="Schwarz E.M."/>
            <person name="Hu Y."/>
            <person name="Antoshechkin I."/>
            <person name="Miller M.M."/>
            <person name="Sternberg P.W."/>
            <person name="Aroian R.V."/>
        </authorList>
    </citation>
    <scope>NUCLEOTIDE SEQUENCE</scope>
    <source>
        <strain evidence="4">HY135</strain>
    </source>
</reference>
<dbReference type="OrthoDB" id="5801087at2759"/>
<dbReference type="PANTHER" id="PTHR22718">
    <property type="entry name" value="SERPENTINE RECEPTOR, CLASS X"/>
    <property type="match status" value="1"/>
</dbReference>
<dbReference type="Proteomes" id="UP000024635">
    <property type="component" value="Unassembled WGS sequence"/>
</dbReference>
<evidence type="ECO:0000313" key="3">
    <source>
        <dbReference type="EMBL" id="EYB93831.1"/>
    </source>
</evidence>
<feature type="transmembrane region" description="Helical" evidence="2">
    <location>
        <begin position="166"/>
        <end position="184"/>
    </location>
</feature>
<accession>A0A016STW0</accession>
<keyword evidence="4" id="KW-1185">Reference proteome</keyword>
<evidence type="ECO:0008006" key="5">
    <source>
        <dbReference type="Google" id="ProtNLM"/>
    </source>
</evidence>
<name>A0A016STW0_9BILA</name>
<protein>
    <recommendedName>
        <fullName evidence="5">G-protein coupled receptors family 1 profile domain-containing protein</fullName>
    </recommendedName>
</protein>
<dbReference type="PANTHER" id="PTHR22718:SF11">
    <property type="entry name" value="7TM GPCR SERPENTINE RECEPTOR CLASS X (SRX) DOMAIN-CONTAINING PROTEIN"/>
    <property type="match status" value="1"/>
</dbReference>
<feature type="compositionally biased region" description="Basic and acidic residues" evidence="1">
    <location>
        <begin position="341"/>
        <end position="358"/>
    </location>
</feature>
<dbReference type="EMBL" id="JARK01001514">
    <property type="protein sequence ID" value="EYB93831.1"/>
    <property type="molecule type" value="Genomic_DNA"/>
</dbReference>
<keyword evidence="2" id="KW-0812">Transmembrane</keyword>
<feature type="region of interest" description="Disordered" evidence="1">
    <location>
        <begin position="319"/>
        <end position="358"/>
    </location>
</feature>
<evidence type="ECO:0000313" key="4">
    <source>
        <dbReference type="Proteomes" id="UP000024635"/>
    </source>
</evidence>
<feature type="transmembrane region" description="Helical" evidence="2">
    <location>
        <begin position="86"/>
        <end position="111"/>
    </location>
</feature>
<keyword evidence="2" id="KW-0472">Membrane</keyword>